<dbReference type="AlphaFoldDB" id="A0A1W2A3A2"/>
<dbReference type="Proteomes" id="UP000192418">
    <property type="component" value="Unassembled WGS sequence"/>
</dbReference>
<dbReference type="GO" id="GO:0032259">
    <property type="term" value="P:methylation"/>
    <property type="evidence" value="ECO:0007669"/>
    <property type="project" value="UniProtKB-KW"/>
</dbReference>
<keyword evidence="1 4" id="KW-0489">Methyltransferase</keyword>
<gene>
    <name evidence="4" type="ORF">SAMN02746065_10458</name>
</gene>
<keyword evidence="5" id="KW-1185">Reference proteome</keyword>
<feature type="domain" description="Methyltransferase" evidence="3">
    <location>
        <begin position="37"/>
        <end position="126"/>
    </location>
</feature>
<proteinExistence type="predicted"/>
<dbReference type="Pfam" id="PF13649">
    <property type="entry name" value="Methyltransf_25"/>
    <property type="match status" value="1"/>
</dbReference>
<dbReference type="InterPro" id="IPR041698">
    <property type="entry name" value="Methyltransf_25"/>
</dbReference>
<evidence type="ECO:0000259" key="3">
    <source>
        <dbReference type="Pfam" id="PF13649"/>
    </source>
</evidence>
<accession>A0A1W2A3A2</accession>
<evidence type="ECO:0000256" key="1">
    <source>
        <dbReference type="ARBA" id="ARBA00022603"/>
    </source>
</evidence>
<dbReference type="OrthoDB" id="9804312at2"/>
<evidence type="ECO:0000313" key="4">
    <source>
        <dbReference type="EMBL" id="SMC55053.1"/>
    </source>
</evidence>
<protein>
    <submittedName>
        <fullName evidence="4">Methyltransferase domain-containing protein</fullName>
    </submittedName>
</protein>
<dbReference type="Gene3D" id="3.40.50.150">
    <property type="entry name" value="Vaccinia Virus protein VP39"/>
    <property type="match status" value="1"/>
</dbReference>
<reference evidence="4 5" key="1">
    <citation type="submission" date="2017-04" db="EMBL/GenBank/DDBJ databases">
        <authorList>
            <person name="Afonso C.L."/>
            <person name="Miller P.J."/>
            <person name="Scott M.A."/>
            <person name="Spackman E."/>
            <person name="Goraichik I."/>
            <person name="Dimitrov K.M."/>
            <person name="Suarez D.L."/>
            <person name="Swayne D.E."/>
        </authorList>
    </citation>
    <scope>NUCLEOTIDE SEQUENCE [LARGE SCALE GENOMIC DNA]</scope>
    <source>
        <strain evidence="4 5">DSM 3385</strain>
    </source>
</reference>
<evidence type="ECO:0000313" key="5">
    <source>
        <dbReference type="Proteomes" id="UP000192418"/>
    </source>
</evidence>
<dbReference type="EMBL" id="FWXY01000004">
    <property type="protein sequence ID" value="SMC55053.1"/>
    <property type="molecule type" value="Genomic_DNA"/>
</dbReference>
<dbReference type="STRING" id="1121400.SAMN02746065_10458"/>
<sequence>MDYYHKEFQSYFNATVHVDPAPFLLPVITHLPVGGEVWDVGCGSGRDLLWLKQKGFKAVGLERSQGLASLAAKYSGCRVIQGDFNTFDFSRLAVDAIFLTGALVHVPHRAFLPLLRNIIAGLKPGGVLFLSLKEGHGVRQDEKGRRFYLWQEDDLVPLLQQNFLKILNSSKDSSLLATGENWLAHVLKKAL</sequence>
<name>A0A1W2A3A2_9BACT</name>
<evidence type="ECO:0000256" key="2">
    <source>
        <dbReference type="ARBA" id="ARBA00022679"/>
    </source>
</evidence>
<dbReference type="PANTHER" id="PTHR43861:SF1">
    <property type="entry name" value="TRANS-ACONITATE 2-METHYLTRANSFERASE"/>
    <property type="match status" value="1"/>
</dbReference>
<dbReference type="InterPro" id="IPR029063">
    <property type="entry name" value="SAM-dependent_MTases_sf"/>
</dbReference>
<keyword evidence="2 4" id="KW-0808">Transferase</keyword>
<dbReference type="GO" id="GO:0008168">
    <property type="term" value="F:methyltransferase activity"/>
    <property type="evidence" value="ECO:0007669"/>
    <property type="project" value="UniProtKB-KW"/>
</dbReference>
<dbReference type="SUPFAM" id="SSF53335">
    <property type="entry name" value="S-adenosyl-L-methionine-dependent methyltransferases"/>
    <property type="match status" value="1"/>
</dbReference>
<dbReference type="PANTHER" id="PTHR43861">
    <property type="entry name" value="TRANS-ACONITATE 2-METHYLTRANSFERASE-RELATED"/>
    <property type="match status" value="1"/>
</dbReference>
<dbReference type="RefSeq" id="WP_084067288.1">
    <property type="nucleotide sequence ID" value="NZ_FWXY01000004.1"/>
</dbReference>
<dbReference type="CDD" id="cd02440">
    <property type="entry name" value="AdoMet_MTases"/>
    <property type="match status" value="1"/>
</dbReference>
<organism evidence="4 5">
    <name type="scientific">Desulfocicer vacuolatum DSM 3385</name>
    <dbReference type="NCBI Taxonomy" id="1121400"/>
    <lineage>
        <taxon>Bacteria</taxon>
        <taxon>Pseudomonadati</taxon>
        <taxon>Thermodesulfobacteriota</taxon>
        <taxon>Desulfobacteria</taxon>
        <taxon>Desulfobacterales</taxon>
        <taxon>Desulfobacteraceae</taxon>
        <taxon>Desulfocicer</taxon>
    </lineage>
</organism>